<feature type="region of interest" description="Disordered" evidence="2">
    <location>
        <begin position="63"/>
        <end position="89"/>
    </location>
</feature>
<reference evidence="3" key="1">
    <citation type="submission" date="2024-06" db="EMBL/GenBank/DDBJ databases">
        <authorList>
            <consortium name="consrtm"/>
            <person name="Uemura M."/>
            <person name="Terahara T."/>
        </authorList>
    </citation>
    <scope>NUCLEOTIDE SEQUENCE</scope>
    <source>
        <strain evidence="3">KM77-8</strain>
    </source>
</reference>
<evidence type="ECO:0000256" key="2">
    <source>
        <dbReference type="SAM" id="MobiDB-lite"/>
    </source>
</evidence>
<evidence type="ECO:0000313" key="3">
    <source>
        <dbReference type="EMBL" id="BFO17954.1"/>
    </source>
</evidence>
<dbReference type="GO" id="GO:0016740">
    <property type="term" value="F:transferase activity"/>
    <property type="evidence" value="ECO:0007669"/>
    <property type="project" value="UniProtKB-KW"/>
</dbReference>
<dbReference type="SUPFAM" id="SSF52467">
    <property type="entry name" value="DHS-like NAD/FAD-binding domain"/>
    <property type="match status" value="1"/>
</dbReference>
<evidence type="ECO:0000256" key="1">
    <source>
        <dbReference type="ARBA" id="ARBA00022679"/>
    </source>
</evidence>
<sequence>MSSTDAVRCWDDVHGARPAPAGPRLTEAVAGPRGTGCGVRGRWRRVVAGPAGGARHRRRRLTRMTGKTGRHAGIPRELIDGSTGRRPRSVPLLHADASHFEMDPEADLPPGTTDLAPVADALGGGGVLVLSGAGISTESGIPDYRGEGGASAGIRR</sequence>
<evidence type="ECO:0008006" key="4">
    <source>
        <dbReference type="Google" id="ProtNLM"/>
    </source>
</evidence>
<name>A0AAT9HKA4_9ACTN</name>
<accession>A0AAT9HKA4</accession>
<dbReference type="EMBL" id="AP035768">
    <property type="protein sequence ID" value="BFO17954.1"/>
    <property type="molecule type" value="Genomic_DNA"/>
</dbReference>
<proteinExistence type="predicted"/>
<dbReference type="Gene3D" id="3.30.1600.10">
    <property type="entry name" value="SIR2/SIRT2 'Small Domain"/>
    <property type="match status" value="1"/>
</dbReference>
<dbReference type="Gene3D" id="3.40.50.1220">
    <property type="entry name" value="TPP-binding domain"/>
    <property type="match status" value="1"/>
</dbReference>
<dbReference type="InterPro" id="IPR029035">
    <property type="entry name" value="DHS-like_NAD/FAD-binding_dom"/>
</dbReference>
<reference evidence="3" key="2">
    <citation type="submission" date="2024-07" db="EMBL/GenBank/DDBJ databases">
        <title>Streptomyces haneummycinica sp. nov., a new antibiotic-producing actinobacterium isolated from marine sediment.</title>
        <authorList>
            <person name="Uemura M."/>
            <person name="Hamada M."/>
            <person name="Hirano S."/>
            <person name="Kobayashi K."/>
            <person name="Ohshiro T."/>
            <person name="Kobayashi T."/>
            <person name="Terahara T."/>
        </authorList>
    </citation>
    <scope>NUCLEOTIDE SEQUENCE</scope>
    <source>
        <strain evidence="3">KM77-8</strain>
    </source>
</reference>
<dbReference type="InterPro" id="IPR026591">
    <property type="entry name" value="Sirtuin_cat_small_dom_sf"/>
</dbReference>
<gene>
    <name evidence="3" type="ORF">SHKM778_43420</name>
</gene>
<protein>
    <recommendedName>
        <fullName evidence="4">Deacetylase sirtuin-type domain-containing protein</fullName>
    </recommendedName>
</protein>
<organism evidence="3">
    <name type="scientific">Streptomyces haneummycinicus</name>
    <dbReference type="NCBI Taxonomy" id="3074435"/>
    <lineage>
        <taxon>Bacteria</taxon>
        <taxon>Bacillati</taxon>
        <taxon>Actinomycetota</taxon>
        <taxon>Actinomycetes</taxon>
        <taxon>Kitasatosporales</taxon>
        <taxon>Streptomycetaceae</taxon>
        <taxon>Streptomyces</taxon>
    </lineage>
</organism>
<keyword evidence="1" id="KW-0808">Transferase</keyword>
<dbReference type="AlphaFoldDB" id="A0AAT9HKA4"/>